<reference evidence="1 2" key="1">
    <citation type="journal article" date="2014" name="Int. J. Syst. Evol. Microbiol.">
        <title>Phylogenomics and the dynamic genome evolution of the genus Streptococcus.</title>
        <authorList>
            <consortium name="The Broad Institute Genome Sequencing Platform"/>
            <person name="Richards V.P."/>
            <person name="Palmer S.R."/>
            <person name="Pavinski Bitar P.D."/>
            <person name="Qin X."/>
            <person name="Weinstock G.M."/>
            <person name="Highlander S.K."/>
            <person name="Town C.D."/>
            <person name="Burne R.A."/>
            <person name="Stanhope M.J."/>
        </authorList>
    </citation>
    <scope>NUCLEOTIDE SEQUENCE [LARGE SCALE GENOMIC DNA]</scope>
    <source>
        <strain evidence="1 2">2285-97</strain>
    </source>
</reference>
<evidence type="ECO:0000313" key="1">
    <source>
        <dbReference type="EMBL" id="EHJ55980.1"/>
    </source>
</evidence>
<keyword evidence="2" id="KW-1185">Reference proteome</keyword>
<comment type="caution">
    <text evidence="1">The sequence shown here is derived from an EMBL/GenBank/DDBJ whole genome shotgun (WGS) entry which is preliminary data.</text>
</comment>
<accession>G5KEU2</accession>
<protein>
    <submittedName>
        <fullName evidence="1">Uncharacterized protein</fullName>
    </submittedName>
</protein>
<dbReference type="AlphaFoldDB" id="G5KEU2"/>
<proteinExistence type="predicted"/>
<organism evidence="1 2">
    <name type="scientific">Streptococcus urinalis 2285-97</name>
    <dbReference type="NCBI Taxonomy" id="764291"/>
    <lineage>
        <taxon>Bacteria</taxon>
        <taxon>Bacillati</taxon>
        <taxon>Bacillota</taxon>
        <taxon>Bacilli</taxon>
        <taxon>Lactobacillales</taxon>
        <taxon>Streptococcaceae</taxon>
        <taxon>Streptococcus</taxon>
    </lineage>
</organism>
<dbReference type="EMBL" id="AEUZ02000001">
    <property type="protein sequence ID" value="EHJ55980.1"/>
    <property type="molecule type" value="Genomic_DNA"/>
</dbReference>
<sequence length="43" mass="5013">MICILLKRFTSTTSITFLRFIITSQLESMTLALVFTYHQLQSD</sequence>
<gene>
    <name evidence="1" type="ORF">STRUR_2150</name>
</gene>
<dbReference type="Proteomes" id="UP000005388">
    <property type="component" value="Unassembled WGS sequence"/>
</dbReference>
<evidence type="ECO:0000313" key="2">
    <source>
        <dbReference type="Proteomes" id="UP000005388"/>
    </source>
</evidence>
<name>G5KEU2_9STRE</name>